<feature type="domain" description="PAS" evidence="2">
    <location>
        <begin position="124"/>
        <end position="179"/>
    </location>
</feature>
<sequence>MNRIVIYNSKVNFCDISDPFCRMVAEYEQISGTQKLINRLKAGDVDAVVFDAEGTDDECLAYIKNLNLSPDAPKTAVYLSGSSDLRRFAEAGINNFFTDSSMHSGIKQLIKAKSSKYASLMHRAVGRMKELAECVEHGIIVFDAAGKVSFANNAAKAILELTSADLNSRTLNEIFLMHPYSNCNERCDEQPHTTCKGRELILSSTLTVTRDNEDTTGSILIFYPVSASSINRQKELELLKYQERYHSTQQTAAFRKQMLVIKDEVSGTKGSRFFFETYFKPLDIMSGDIYGNMNLKDGRYFLYIIDAMGKGLSASVTALQSSSFINHAVELSIIKNDFEMSKMLSSFLHYIRDRLMEDEALCAVFAMIDTNTDTISVSSFGMPPILACMKDGTVQKLRTPNMPIMRFMAVKEVTDFSLKDVDKLLIYSDGLTESFTRDGSLYNERLPEAFRKAATKKHLLKMVNSDVTHNEDDITFYFISSEPSEITASESFRVRSSTSQLSLAAEKISAFMEAQQIDHSEISTFEFAVNEMLMNALEHGSLGISFRQKQELIRSGIYDEFIEQRTEETSDYYNKEISILSHISVNKASGNRLLTVEISDTGTGFNVPEIFKFNSFDGNLFRIETKEYNGRGIFITDNLVDGLFYSDTGNTVHIVKVIE</sequence>
<accession>A0A4R1KAK1</accession>
<evidence type="ECO:0000259" key="2">
    <source>
        <dbReference type="PROSITE" id="PS50112"/>
    </source>
</evidence>
<dbReference type="Gene3D" id="3.30.450.20">
    <property type="entry name" value="PAS domain"/>
    <property type="match status" value="1"/>
</dbReference>
<reference evidence="3 4" key="1">
    <citation type="submission" date="2019-03" db="EMBL/GenBank/DDBJ databases">
        <title>Genomic Encyclopedia of Type Strains, Phase IV (KMG-IV): sequencing the most valuable type-strain genomes for metagenomic binning, comparative biology and taxonomic classification.</title>
        <authorList>
            <person name="Goeker M."/>
        </authorList>
    </citation>
    <scope>NUCLEOTIDE SEQUENCE [LARGE SCALE GENOMIC DNA]</scope>
    <source>
        <strain evidence="3 4">DSM 24984</strain>
    </source>
</reference>
<dbReference type="InterPro" id="IPR036457">
    <property type="entry name" value="PPM-type-like_dom_sf"/>
</dbReference>
<dbReference type="Gene3D" id="3.30.565.10">
    <property type="entry name" value="Histidine kinase-like ATPase, C-terminal domain"/>
    <property type="match status" value="1"/>
</dbReference>
<dbReference type="SMART" id="SM00331">
    <property type="entry name" value="PP2C_SIG"/>
    <property type="match status" value="1"/>
</dbReference>
<dbReference type="Gene3D" id="3.60.40.10">
    <property type="entry name" value="PPM-type phosphatase domain"/>
    <property type="match status" value="1"/>
</dbReference>
<evidence type="ECO:0000313" key="3">
    <source>
        <dbReference type="EMBL" id="TCK61528.1"/>
    </source>
</evidence>
<dbReference type="InterPro" id="IPR052016">
    <property type="entry name" value="Bact_Sigma-Reg"/>
</dbReference>
<dbReference type="InterPro" id="IPR001932">
    <property type="entry name" value="PPM-type_phosphatase-like_dom"/>
</dbReference>
<organism evidence="3 4">
    <name type="scientific">Seleniivibrio woodruffii</name>
    <dbReference type="NCBI Taxonomy" id="1078050"/>
    <lineage>
        <taxon>Bacteria</taxon>
        <taxon>Pseudomonadati</taxon>
        <taxon>Deferribacterota</taxon>
        <taxon>Deferribacteres</taxon>
        <taxon>Deferribacterales</taxon>
        <taxon>Geovibrionaceae</taxon>
        <taxon>Seleniivibrio</taxon>
    </lineage>
</organism>
<keyword evidence="3" id="KW-0418">Kinase</keyword>
<dbReference type="Proteomes" id="UP000294614">
    <property type="component" value="Unassembled WGS sequence"/>
</dbReference>
<dbReference type="RefSeq" id="WP_132870893.1">
    <property type="nucleotide sequence ID" value="NZ_SMGG01000003.1"/>
</dbReference>
<dbReference type="InterPro" id="IPR035965">
    <property type="entry name" value="PAS-like_dom_sf"/>
</dbReference>
<dbReference type="PROSITE" id="PS50112">
    <property type="entry name" value="PAS"/>
    <property type="match status" value="1"/>
</dbReference>
<gene>
    <name evidence="3" type="ORF">C8D98_0027</name>
</gene>
<dbReference type="SUPFAM" id="SSF55785">
    <property type="entry name" value="PYP-like sensor domain (PAS domain)"/>
    <property type="match status" value="1"/>
</dbReference>
<proteinExistence type="predicted"/>
<dbReference type="AlphaFoldDB" id="A0A4R1KAK1"/>
<dbReference type="EMBL" id="SMGG01000003">
    <property type="protein sequence ID" value="TCK61528.1"/>
    <property type="molecule type" value="Genomic_DNA"/>
</dbReference>
<dbReference type="Pfam" id="PF07228">
    <property type="entry name" value="SpoIIE"/>
    <property type="match status" value="1"/>
</dbReference>
<evidence type="ECO:0000313" key="4">
    <source>
        <dbReference type="Proteomes" id="UP000294614"/>
    </source>
</evidence>
<protein>
    <submittedName>
        <fullName evidence="3">Histidine kinase-like protein</fullName>
    </submittedName>
</protein>
<keyword evidence="4" id="KW-1185">Reference proteome</keyword>
<dbReference type="InterPro" id="IPR000014">
    <property type="entry name" value="PAS"/>
</dbReference>
<dbReference type="Pfam" id="PF13581">
    <property type="entry name" value="HATPase_c_2"/>
    <property type="match status" value="1"/>
</dbReference>
<dbReference type="GO" id="GO:0016791">
    <property type="term" value="F:phosphatase activity"/>
    <property type="evidence" value="ECO:0007669"/>
    <property type="project" value="TreeGrafter"/>
</dbReference>
<dbReference type="InterPro" id="IPR036890">
    <property type="entry name" value="HATPase_C_sf"/>
</dbReference>
<dbReference type="OrthoDB" id="9771123at2"/>
<dbReference type="GO" id="GO:0016301">
    <property type="term" value="F:kinase activity"/>
    <property type="evidence" value="ECO:0007669"/>
    <property type="project" value="UniProtKB-KW"/>
</dbReference>
<comment type="caution">
    <text evidence="3">The sequence shown here is derived from an EMBL/GenBank/DDBJ whole genome shotgun (WGS) entry which is preliminary data.</text>
</comment>
<name>A0A4R1KAK1_9BACT</name>
<dbReference type="PANTHER" id="PTHR43156">
    <property type="entry name" value="STAGE II SPORULATION PROTEIN E-RELATED"/>
    <property type="match status" value="1"/>
</dbReference>
<keyword evidence="3" id="KW-0808">Transferase</keyword>
<dbReference type="PANTHER" id="PTHR43156:SF2">
    <property type="entry name" value="STAGE II SPORULATION PROTEIN E"/>
    <property type="match status" value="1"/>
</dbReference>
<evidence type="ECO:0000256" key="1">
    <source>
        <dbReference type="ARBA" id="ARBA00022801"/>
    </source>
</evidence>
<keyword evidence="1" id="KW-0378">Hydrolase</keyword>
<dbReference type="InterPro" id="IPR003594">
    <property type="entry name" value="HATPase_dom"/>
</dbReference>